<gene>
    <name evidence="1" type="ORF">Sradi_5632000</name>
</gene>
<sequence>MEALTAVCDTLLPSLDVSSVDDDDSLIQFYRTSASMTATPHARGGLAAVDKDGNVCTMWEKEFVQPFSVFAEVFEGFA</sequence>
<organism evidence="1">
    <name type="scientific">Sesamum radiatum</name>
    <name type="common">Black benniseed</name>
    <dbReference type="NCBI Taxonomy" id="300843"/>
    <lineage>
        <taxon>Eukaryota</taxon>
        <taxon>Viridiplantae</taxon>
        <taxon>Streptophyta</taxon>
        <taxon>Embryophyta</taxon>
        <taxon>Tracheophyta</taxon>
        <taxon>Spermatophyta</taxon>
        <taxon>Magnoliopsida</taxon>
        <taxon>eudicotyledons</taxon>
        <taxon>Gunneridae</taxon>
        <taxon>Pentapetalae</taxon>
        <taxon>asterids</taxon>
        <taxon>lamiids</taxon>
        <taxon>Lamiales</taxon>
        <taxon>Pedaliaceae</taxon>
        <taxon>Sesamum</taxon>
    </lineage>
</organism>
<reference evidence="1" key="1">
    <citation type="submission" date="2020-06" db="EMBL/GenBank/DDBJ databases">
        <authorList>
            <person name="Li T."/>
            <person name="Hu X."/>
            <person name="Zhang T."/>
            <person name="Song X."/>
            <person name="Zhang H."/>
            <person name="Dai N."/>
            <person name="Sheng W."/>
            <person name="Hou X."/>
            <person name="Wei L."/>
        </authorList>
    </citation>
    <scope>NUCLEOTIDE SEQUENCE</scope>
    <source>
        <strain evidence="1">G02</strain>
        <tissue evidence="1">Leaf</tissue>
    </source>
</reference>
<dbReference type="EMBL" id="JACGWJ010000026">
    <property type="protein sequence ID" value="KAL0312327.1"/>
    <property type="molecule type" value="Genomic_DNA"/>
</dbReference>
<dbReference type="AlphaFoldDB" id="A0AAW2L0J4"/>
<accession>A0AAW2L0J4</accession>
<comment type="caution">
    <text evidence="1">The sequence shown here is derived from an EMBL/GenBank/DDBJ whole genome shotgun (WGS) entry which is preliminary data.</text>
</comment>
<proteinExistence type="predicted"/>
<reference evidence="1" key="2">
    <citation type="journal article" date="2024" name="Plant">
        <title>Genomic evolution and insights into agronomic trait innovations of Sesamum species.</title>
        <authorList>
            <person name="Miao H."/>
            <person name="Wang L."/>
            <person name="Qu L."/>
            <person name="Liu H."/>
            <person name="Sun Y."/>
            <person name="Le M."/>
            <person name="Wang Q."/>
            <person name="Wei S."/>
            <person name="Zheng Y."/>
            <person name="Lin W."/>
            <person name="Duan Y."/>
            <person name="Cao H."/>
            <person name="Xiong S."/>
            <person name="Wang X."/>
            <person name="Wei L."/>
            <person name="Li C."/>
            <person name="Ma Q."/>
            <person name="Ju M."/>
            <person name="Zhao R."/>
            <person name="Li G."/>
            <person name="Mu C."/>
            <person name="Tian Q."/>
            <person name="Mei H."/>
            <person name="Zhang T."/>
            <person name="Gao T."/>
            <person name="Zhang H."/>
        </authorList>
    </citation>
    <scope>NUCLEOTIDE SEQUENCE</scope>
    <source>
        <strain evidence="1">G02</strain>
    </source>
</reference>
<name>A0AAW2L0J4_SESRA</name>
<protein>
    <submittedName>
        <fullName evidence="1">Uncharacterized protein</fullName>
    </submittedName>
</protein>
<evidence type="ECO:0000313" key="1">
    <source>
        <dbReference type="EMBL" id="KAL0312327.1"/>
    </source>
</evidence>